<dbReference type="RefSeq" id="WP_244823751.1">
    <property type="nucleotide sequence ID" value="NZ_CP112998.1"/>
</dbReference>
<gene>
    <name evidence="2" type="ORF">ON006_20635</name>
</gene>
<name>A0A9E8SMV3_9BACT</name>
<organism evidence="2 3">
    <name type="scientific">Dyadobacter pollutisoli</name>
    <dbReference type="NCBI Taxonomy" id="2910158"/>
    <lineage>
        <taxon>Bacteria</taxon>
        <taxon>Pseudomonadati</taxon>
        <taxon>Bacteroidota</taxon>
        <taxon>Cytophagia</taxon>
        <taxon>Cytophagales</taxon>
        <taxon>Spirosomataceae</taxon>
        <taxon>Dyadobacter</taxon>
    </lineage>
</organism>
<dbReference type="AlphaFoldDB" id="A0A9E8SMV3"/>
<reference evidence="2" key="1">
    <citation type="submission" date="2022-11" db="EMBL/GenBank/DDBJ databases">
        <title>Dyadobacter pollutisoli sp. nov., isolated from plastic dumped soil.</title>
        <authorList>
            <person name="Kim J.M."/>
            <person name="Kim K.R."/>
            <person name="Lee J.K."/>
            <person name="Hao L."/>
            <person name="Jeon C.O."/>
        </authorList>
    </citation>
    <scope>NUCLEOTIDE SEQUENCE</scope>
    <source>
        <strain evidence="2">U1</strain>
    </source>
</reference>
<sequence length="141" mass="15860">MKRRTIPWVIALFFLAAFSCDKNKPDPECKDASCCHPEYNEYVEYIMDEPALLMGPPQFSNWAIRVTTGYPTGSNNAKSNLLDICESSLDKIQGFVPEIDTAQGVIYRYRVSGKVLSDVKNPRLVATPLLSISIDKIEKIK</sequence>
<proteinExistence type="predicted"/>
<evidence type="ECO:0000313" key="2">
    <source>
        <dbReference type="EMBL" id="WAC10157.1"/>
    </source>
</evidence>
<keyword evidence="1" id="KW-0732">Signal</keyword>
<accession>A0A9E8SMV3</accession>
<feature type="chain" id="PRO_5039571786" description="Lipoprotein" evidence="1">
    <location>
        <begin position="20"/>
        <end position="141"/>
    </location>
</feature>
<evidence type="ECO:0008006" key="4">
    <source>
        <dbReference type="Google" id="ProtNLM"/>
    </source>
</evidence>
<feature type="signal peptide" evidence="1">
    <location>
        <begin position="1"/>
        <end position="19"/>
    </location>
</feature>
<evidence type="ECO:0000313" key="3">
    <source>
        <dbReference type="Proteomes" id="UP001164653"/>
    </source>
</evidence>
<evidence type="ECO:0000256" key="1">
    <source>
        <dbReference type="SAM" id="SignalP"/>
    </source>
</evidence>
<dbReference type="EMBL" id="CP112998">
    <property type="protein sequence ID" value="WAC10157.1"/>
    <property type="molecule type" value="Genomic_DNA"/>
</dbReference>
<dbReference type="PROSITE" id="PS51257">
    <property type="entry name" value="PROKAR_LIPOPROTEIN"/>
    <property type="match status" value="1"/>
</dbReference>
<keyword evidence="3" id="KW-1185">Reference proteome</keyword>
<protein>
    <recommendedName>
        <fullName evidence="4">Lipoprotein</fullName>
    </recommendedName>
</protein>
<dbReference type="Proteomes" id="UP001164653">
    <property type="component" value="Chromosome"/>
</dbReference>
<dbReference type="KEGG" id="dpf:ON006_20635"/>